<dbReference type="Gene3D" id="1.20.1280.50">
    <property type="match status" value="1"/>
</dbReference>
<name>A0A835LBK4_9MAGN</name>
<keyword evidence="3" id="KW-1185">Reference proteome</keyword>
<dbReference type="SMART" id="SM00256">
    <property type="entry name" value="FBOX"/>
    <property type="match status" value="1"/>
</dbReference>
<dbReference type="AlphaFoldDB" id="A0A835LBK4"/>
<evidence type="ECO:0000313" key="2">
    <source>
        <dbReference type="EMBL" id="KAF9589388.1"/>
    </source>
</evidence>
<feature type="domain" description="F-box" evidence="1">
    <location>
        <begin position="29"/>
        <end position="77"/>
    </location>
</feature>
<dbReference type="InterPro" id="IPR055294">
    <property type="entry name" value="FBL60-like"/>
</dbReference>
<dbReference type="PROSITE" id="PS50181">
    <property type="entry name" value="FBOX"/>
    <property type="match status" value="1"/>
</dbReference>
<organism evidence="2 3">
    <name type="scientific">Coptis chinensis</name>
    <dbReference type="NCBI Taxonomy" id="261450"/>
    <lineage>
        <taxon>Eukaryota</taxon>
        <taxon>Viridiplantae</taxon>
        <taxon>Streptophyta</taxon>
        <taxon>Embryophyta</taxon>
        <taxon>Tracheophyta</taxon>
        <taxon>Spermatophyta</taxon>
        <taxon>Magnoliopsida</taxon>
        <taxon>Ranunculales</taxon>
        <taxon>Ranunculaceae</taxon>
        <taxon>Coptidoideae</taxon>
        <taxon>Coptis</taxon>
    </lineage>
</organism>
<gene>
    <name evidence="2" type="ORF">IFM89_023420</name>
</gene>
<sequence length="153" mass="17816">MDAISFAKNFTANFKKQKLVEGNNSGKKEDRISHLPDAMLHHILSFLPTKYAVGTSELSKRWRHLWASVPNLDFDDTLKHSKSSNSERDINNFMNFVDRVLHLHDLPNIHKFSLKCLYTDDESRINAWISTALKRKVQDIFLDLKPRLSPFSY</sequence>
<dbReference type="InterPro" id="IPR053781">
    <property type="entry name" value="F-box_AtFBL13-like"/>
</dbReference>
<dbReference type="Pfam" id="PF00646">
    <property type="entry name" value="F-box"/>
    <property type="match status" value="1"/>
</dbReference>
<protein>
    <recommendedName>
        <fullName evidence="1">F-box domain-containing protein</fullName>
    </recommendedName>
</protein>
<dbReference type="SUPFAM" id="SSF81383">
    <property type="entry name" value="F-box domain"/>
    <property type="match status" value="1"/>
</dbReference>
<dbReference type="InterPro" id="IPR036047">
    <property type="entry name" value="F-box-like_dom_sf"/>
</dbReference>
<comment type="caution">
    <text evidence="2">The sequence shown here is derived from an EMBL/GenBank/DDBJ whole genome shotgun (WGS) entry which is preliminary data.</text>
</comment>
<dbReference type="Proteomes" id="UP000631114">
    <property type="component" value="Unassembled WGS sequence"/>
</dbReference>
<accession>A0A835LBK4</accession>
<evidence type="ECO:0000259" key="1">
    <source>
        <dbReference type="PROSITE" id="PS50181"/>
    </source>
</evidence>
<proteinExistence type="predicted"/>
<dbReference type="PANTHER" id="PTHR31293">
    <property type="entry name" value="RNI-LIKE SUPERFAMILY PROTEIN"/>
    <property type="match status" value="1"/>
</dbReference>
<reference evidence="2 3" key="1">
    <citation type="submission" date="2020-10" db="EMBL/GenBank/DDBJ databases">
        <title>The Coptis chinensis genome and diversification of protoberbering-type alkaloids.</title>
        <authorList>
            <person name="Wang B."/>
            <person name="Shu S."/>
            <person name="Song C."/>
            <person name="Liu Y."/>
        </authorList>
    </citation>
    <scope>NUCLEOTIDE SEQUENCE [LARGE SCALE GENOMIC DNA]</scope>
    <source>
        <strain evidence="2">HL-2020</strain>
        <tissue evidence="2">Leaf</tissue>
    </source>
</reference>
<evidence type="ECO:0000313" key="3">
    <source>
        <dbReference type="Proteomes" id="UP000631114"/>
    </source>
</evidence>
<dbReference type="EMBL" id="JADFTS010000009">
    <property type="protein sequence ID" value="KAF9589388.1"/>
    <property type="molecule type" value="Genomic_DNA"/>
</dbReference>
<dbReference type="PANTHER" id="PTHR31293:SF12">
    <property type="entry name" value="RNI-LIKE SUPERFAMILY PROTEIN"/>
    <property type="match status" value="1"/>
</dbReference>
<dbReference type="OrthoDB" id="612216at2759"/>
<dbReference type="InterPro" id="IPR001810">
    <property type="entry name" value="F-box_dom"/>
</dbReference>
<dbReference type="CDD" id="cd22160">
    <property type="entry name" value="F-box_AtFBL13-like"/>
    <property type="match status" value="1"/>
</dbReference>